<sequence length="200" mass="22285">MAEGIGRKVSAASARAHTRKSKQNTAFQLPSGMFKKLLMVSFMGILAWAYRAIQPPPPRMCGSSGCLPVTAPRIRLSNGRHLAYNEHGVPKDEAKPGYGDSDPNPKQTLKSSALDIEELADQLGLGSKFYVIGFSMGGQAIWRCLKYIPHRLAGASLIAPAINFWWPNLPRNLSKEAFDKQLPQDQWAYRISHYIPWLTY</sequence>
<comment type="caution">
    <text evidence="3">The sequence shown here is derived from an EMBL/GenBank/DDBJ whole genome shotgun (WGS) entry which is preliminary data.</text>
</comment>
<dbReference type="PANTHER" id="PTHR45763:SF51">
    <property type="entry name" value="ALPHA_BETA-HYDROLASES SUPERFAMILY PROTEIN"/>
    <property type="match status" value="1"/>
</dbReference>
<dbReference type="InterPro" id="IPR000073">
    <property type="entry name" value="AB_hydrolase_1"/>
</dbReference>
<evidence type="ECO:0000256" key="1">
    <source>
        <dbReference type="SAM" id="MobiDB-lite"/>
    </source>
</evidence>
<feature type="region of interest" description="Disordered" evidence="1">
    <location>
        <begin position="87"/>
        <end position="107"/>
    </location>
</feature>
<dbReference type="Gene3D" id="3.40.50.1820">
    <property type="entry name" value="alpha/beta hydrolase"/>
    <property type="match status" value="1"/>
</dbReference>
<evidence type="ECO:0000259" key="2">
    <source>
        <dbReference type="Pfam" id="PF00561"/>
    </source>
</evidence>
<accession>A0AAU9SG93</accession>
<name>A0AAU9SG93_THLAR</name>
<feature type="region of interest" description="Disordered" evidence="1">
    <location>
        <begin position="1"/>
        <end position="24"/>
    </location>
</feature>
<dbReference type="EMBL" id="CAJVSB020000739">
    <property type="protein sequence ID" value="CAH2062581.1"/>
    <property type="molecule type" value="Genomic_DNA"/>
</dbReference>
<reference evidence="3 4" key="1">
    <citation type="submission" date="2022-03" db="EMBL/GenBank/DDBJ databases">
        <authorList>
            <person name="Nunn A."/>
            <person name="Chopra R."/>
            <person name="Nunn A."/>
            <person name="Contreras Garrido A."/>
        </authorList>
    </citation>
    <scope>NUCLEOTIDE SEQUENCE [LARGE SCALE GENOMIC DNA]</scope>
</reference>
<evidence type="ECO:0000313" key="4">
    <source>
        <dbReference type="Proteomes" id="UP000836841"/>
    </source>
</evidence>
<dbReference type="InterPro" id="IPR029058">
    <property type="entry name" value="AB_hydrolase_fold"/>
</dbReference>
<dbReference type="SUPFAM" id="SSF53474">
    <property type="entry name" value="alpha/beta-Hydrolases"/>
    <property type="match status" value="1"/>
</dbReference>
<gene>
    <name evidence="3" type="ORF">TAV2_LOCUS15045</name>
</gene>
<feature type="domain" description="AB hydrolase-1" evidence="2">
    <location>
        <begin position="96"/>
        <end position="187"/>
    </location>
</feature>
<evidence type="ECO:0000313" key="3">
    <source>
        <dbReference type="EMBL" id="CAH2062581.1"/>
    </source>
</evidence>
<protein>
    <recommendedName>
        <fullName evidence="2">AB hydrolase-1 domain-containing protein</fullName>
    </recommendedName>
</protein>
<organism evidence="3 4">
    <name type="scientific">Thlaspi arvense</name>
    <name type="common">Field penny-cress</name>
    <dbReference type="NCBI Taxonomy" id="13288"/>
    <lineage>
        <taxon>Eukaryota</taxon>
        <taxon>Viridiplantae</taxon>
        <taxon>Streptophyta</taxon>
        <taxon>Embryophyta</taxon>
        <taxon>Tracheophyta</taxon>
        <taxon>Spermatophyta</taxon>
        <taxon>Magnoliopsida</taxon>
        <taxon>eudicotyledons</taxon>
        <taxon>Gunneridae</taxon>
        <taxon>Pentapetalae</taxon>
        <taxon>rosids</taxon>
        <taxon>malvids</taxon>
        <taxon>Brassicales</taxon>
        <taxon>Brassicaceae</taxon>
        <taxon>Thlaspideae</taxon>
        <taxon>Thlaspi</taxon>
    </lineage>
</organism>
<dbReference type="PANTHER" id="PTHR45763">
    <property type="entry name" value="HYDROLASE, ALPHA/BETA FOLD FAMILY PROTEIN, EXPRESSED-RELATED"/>
    <property type="match status" value="1"/>
</dbReference>
<dbReference type="AlphaFoldDB" id="A0AAU9SG93"/>
<keyword evidence="4" id="KW-1185">Reference proteome</keyword>
<dbReference type="Proteomes" id="UP000836841">
    <property type="component" value="Unassembled WGS sequence"/>
</dbReference>
<dbReference type="Pfam" id="PF00561">
    <property type="entry name" value="Abhydrolase_1"/>
    <property type="match status" value="1"/>
</dbReference>
<proteinExistence type="predicted"/>